<protein>
    <submittedName>
        <fullName evidence="1">DUF4221 family protein</fullName>
    </submittedName>
</protein>
<proteinExistence type="predicted"/>
<dbReference type="AlphaFoldDB" id="A0A9D9ISA0"/>
<accession>A0A9D9ISA0</accession>
<comment type="caution">
    <text evidence="1">The sequence shown here is derived from an EMBL/GenBank/DDBJ whole genome shotgun (WGS) entry which is preliminary data.</text>
</comment>
<organism evidence="1 2">
    <name type="scientific">Candidatus Cryptobacteroides excrementipullorum</name>
    <dbReference type="NCBI Taxonomy" id="2840761"/>
    <lineage>
        <taxon>Bacteria</taxon>
        <taxon>Pseudomonadati</taxon>
        <taxon>Bacteroidota</taxon>
        <taxon>Bacteroidia</taxon>
        <taxon>Bacteroidales</taxon>
        <taxon>Candidatus Cryptobacteroides</taxon>
    </lineage>
</organism>
<dbReference type="EMBL" id="JADILZ010000028">
    <property type="protein sequence ID" value="MBO8477862.1"/>
    <property type="molecule type" value="Genomic_DNA"/>
</dbReference>
<reference evidence="1" key="2">
    <citation type="journal article" date="2021" name="PeerJ">
        <title>Extensive microbial diversity within the chicken gut microbiome revealed by metagenomics and culture.</title>
        <authorList>
            <person name="Gilroy R."/>
            <person name="Ravi A."/>
            <person name="Getino M."/>
            <person name="Pursley I."/>
            <person name="Horton D.L."/>
            <person name="Alikhan N.F."/>
            <person name="Baker D."/>
            <person name="Gharbi K."/>
            <person name="Hall N."/>
            <person name="Watson M."/>
            <person name="Adriaenssens E.M."/>
            <person name="Foster-Nyarko E."/>
            <person name="Jarju S."/>
            <person name="Secka A."/>
            <person name="Antonio M."/>
            <person name="Oren A."/>
            <person name="Chaudhuri R.R."/>
            <person name="La Ragione R."/>
            <person name="Hildebrand F."/>
            <person name="Pallen M.J."/>
        </authorList>
    </citation>
    <scope>NUCLEOTIDE SEQUENCE</scope>
    <source>
        <strain evidence="1">2478</strain>
    </source>
</reference>
<dbReference type="PROSITE" id="PS51257">
    <property type="entry name" value="PROKAR_LIPOPROTEIN"/>
    <property type="match status" value="1"/>
</dbReference>
<sequence length="394" mass="45841">MIKYIKIILFVILTSACNNLLDNKRLYRPCDVDASYNKNISITKTLNINVPKGMYSGYHSFFLYKNRYFYGVHTNSPNVIDVYDIQNETFLKRIEIDSSLVNDRVSGIYVSSSDSIFFCQINPNRIYLIDSNGYIVNRWLQDDLMIKIADDEYLSRYDITFTTFLGQFRPLVLDNHIIIGLDPSGMYKVISNIKRVGIYDMVHKKWNKFISKASDVESNISKLGYPYDLEQPYIADGDKCIIVSYPMDHYIYVYSKSNYEFISKVPCYSKYVSYLPYPLPLKQINSCQKNWNFRVQVPFYGAVNYHPEKDMYTRIIYHPQSLIDDNGNVNSGMDRSASIIIMNNQFEIIGETLFDKGQLGVYSYLPMSDGLLTAPQINNDYDSIFNYKNIMTLE</sequence>
<gene>
    <name evidence="1" type="ORF">IAB80_03070</name>
</gene>
<name>A0A9D9ISA0_9BACT</name>
<dbReference type="SUPFAM" id="SSF63825">
    <property type="entry name" value="YWTD domain"/>
    <property type="match status" value="1"/>
</dbReference>
<dbReference type="Proteomes" id="UP000823771">
    <property type="component" value="Unassembled WGS sequence"/>
</dbReference>
<reference evidence="1" key="1">
    <citation type="submission" date="2020-10" db="EMBL/GenBank/DDBJ databases">
        <authorList>
            <person name="Gilroy R."/>
        </authorList>
    </citation>
    <scope>NUCLEOTIDE SEQUENCE</scope>
    <source>
        <strain evidence="1">2478</strain>
    </source>
</reference>
<evidence type="ECO:0000313" key="2">
    <source>
        <dbReference type="Proteomes" id="UP000823771"/>
    </source>
</evidence>
<evidence type="ECO:0000313" key="1">
    <source>
        <dbReference type="EMBL" id="MBO8477862.1"/>
    </source>
</evidence>